<comment type="caution">
    <text evidence="2">The sequence shown here is derived from an EMBL/GenBank/DDBJ whole genome shotgun (WGS) entry which is preliminary data.</text>
</comment>
<reference evidence="2 3" key="1">
    <citation type="submission" date="2023-05" db="EMBL/GenBank/DDBJ databases">
        <title>B98-5 Cell Line De Novo Hybrid Assembly: An Optical Mapping Approach.</title>
        <authorList>
            <person name="Kananen K."/>
            <person name="Auerbach J.A."/>
            <person name="Kautto E."/>
            <person name="Blachly J.S."/>
        </authorList>
    </citation>
    <scope>NUCLEOTIDE SEQUENCE [LARGE SCALE GENOMIC DNA]</scope>
    <source>
        <strain evidence="2">B95-8</strain>
        <tissue evidence="2">Cell line</tissue>
    </source>
</reference>
<feature type="compositionally biased region" description="Polar residues" evidence="1">
    <location>
        <begin position="49"/>
        <end position="58"/>
    </location>
</feature>
<feature type="region of interest" description="Disordered" evidence="1">
    <location>
        <begin position="36"/>
        <end position="58"/>
    </location>
</feature>
<gene>
    <name evidence="2" type="ORF">P7K49_005160</name>
</gene>
<proteinExistence type="predicted"/>
<accession>A0ABQ9W9H8</accession>
<evidence type="ECO:0000313" key="2">
    <source>
        <dbReference type="EMBL" id="KAK2118273.1"/>
    </source>
</evidence>
<protein>
    <submittedName>
        <fullName evidence="2">Uncharacterized protein</fullName>
    </submittedName>
</protein>
<evidence type="ECO:0000313" key="3">
    <source>
        <dbReference type="Proteomes" id="UP001266305"/>
    </source>
</evidence>
<name>A0ABQ9W9H8_SAGOE</name>
<keyword evidence="3" id="KW-1185">Reference proteome</keyword>
<dbReference type="EMBL" id="JASSZA010000002">
    <property type="protein sequence ID" value="KAK2118273.1"/>
    <property type="molecule type" value="Genomic_DNA"/>
</dbReference>
<organism evidence="2 3">
    <name type="scientific">Saguinus oedipus</name>
    <name type="common">Cotton-top tamarin</name>
    <name type="synonym">Oedipomidas oedipus</name>
    <dbReference type="NCBI Taxonomy" id="9490"/>
    <lineage>
        <taxon>Eukaryota</taxon>
        <taxon>Metazoa</taxon>
        <taxon>Chordata</taxon>
        <taxon>Craniata</taxon>
        <taxon>Vertebrata</taxon>
        <taxon>Euteleostomi</taxon>
        <taxon>Mammalia</taxon>
        <taxon>Eutheria</taxon>
        <taxon>Euarchontoglires</taxon>
        <taxon>Primates</taxon>
        <taxon>Haplorrhini</taxon>
        <taxon>Platyrrhini</taxon>
        <taxon>Cebidae</taxon>
        <taxon>Callitrichinae</taxon>
        <taxon>Saguinus</taxon>
    </lineage>
</organism>
<feature type="non-terminal residue" evidence="2">
    <location>
        <position position="58"/>
    </location>
</feature>
<sequence length="58" mass="6275">DGAAQWGRGACHYGRNLPLLKYRPGLMQPAIAEATCHNRETPPRGRSAPQKNGACSSR</sequence>
<feature type="non-terminal residue" evidence="2">
    <location>
        <position position="1"/>
    </location>
</feature>
<dbReference type="Proteomes" id="UP001266305">
    <property type="component" value="Unassembled WGS sequence"/>
</dbReference>
<evidence type="ECO:0000256" key="1">
    <source>
        <dbReference type="SAM" id="MobiDB-lite"/>
    </source>
</evidence>